<gene>
    <name evidence="1" type="ORF">A2358_00810</name>
</gene>
<comment type="caution">
    <text evidence="1">The sequence shown here is derived from an EMBL/GenBank/DDBJ whole genome shotgun (WGS) entry which is preliminary data.</text>
</comment>
<dbReference type="STRING" id="1802223.A2358_00810"/>
<evidence type="ECO:0000313" key="2">
    <source>
        <dbReference type="Proteomes" id="UP000178650"/>
    </source>
</evidence>
<reference evidence="1 2" key="1">
    <citation type="journal article" date="2016" name="Nat. Commun.">
        <title>Thousands of microbial genomes shed light on interconnected biogeochemical processes in an aquifer system.</title>
        <authorList>
            <person name="Anantharaman K."/>
            <person name="Brown C.T."/>
            <person name="Hug L.A."/>
            <person name="Sharon I."/>
            <person name="Castelle C.J."/>
            <person name="Probst A.J."/>
            <person name="Thomas B.C."/>
            <person name="Singh A."/>
            <person name="Wilkins M.J."/>
            <person name="Karaoz U."/>
            <person name="Brodie E.L."/>
            <person name="Williams K.H."/>
            <person name="Hubbard S.S."/>
            <person name="Banfield J.F."/>
        </authorList>
    </citation>
    <scope>NUCLEOTIDE SEQUENCE [LARGE SCALE GENOMIC DNA]</scope>
</reference>
<proteinExistence type="predicted"/>
<accession>A0A1G2IV37</accession>
<dbReference type="AlphaFoldDB" id="A0A1G2IV37"/>
<name>A0A1G2IV37_9BACT</name>
<protein>
    <submittedName>
        <fullName evidence="1">Uncharacterized protein</fullName>
    </submittedName>
</protein>
<dbReference type="EMBL" id="MHPJ01000024">
    <property type="protein sequence ID" value="OGZ78291.1"/>
    <property type="molecule type" value="Genomic_DNA"/>
</dbReference>
<dbReference type="Proteomes" id="UP000178650">
    <property type="component" value="Unassembled WGS sequence"/>
</dbReference>
<sequence length="140" mass="15392">MLLKKLLTASVNKQCLTRGVKQGGGNKKRAPRPRNGRALLLVRRSLGEGGVCLIMARFVEMRCGRKLCCLRWFGNFPNINVAAMVAGDLFAGTIDFFDNSQRSAARSAIAIFPSSHGSSPFERNSYRLNGVELMKLSNNT</sequence>
<evidence type="ECO:0000313" key="1">
    <source>
        <dbReference type="EMBL" id="OGZ78291.1"/>
    </source>
</evidence>
<organism evidence="1 2">
    <name type="scientific">Candidatus Staskawiczbacteria bacterium RIFOXYB1_FULL_37_44</name>
    <dbReference type="NCBI Taxonomy" id="1802223"/>
    <lineage>
        <taxon>Bacteria</taxon>
        <taxon>Candidatus Staskawicziibacteriota</taxon>
    </lineage>
</organism>